<sequence length="139" mass="16021">METGAVLKILKERNNDLSTRLQRLQKLDSKIDASIENLQKLYEVLLQSQEAKCAEMVEFDEEIKEINKKLFPSHSTNKNIVRKKDENQKLLVAQINHVLSLDDTESVKYLINGDPTLNILSTDVETINAFIKKYESFLL</sequence>
<dbReference type="Proteomes" id="UP000001542">
    <property type="component" value="Unassembled WGS sequence"/>
</dbReference>
<dbReference type="InParanoid" id="A2EL05"/>
<proteinExistence type="predicted"/>
<accession>A2EL05</accession>
<keyword evidence="2" id="KW-1185">Reference proteome</keyword>
<reference evidence="1" key="2">
    <citation type="journal article" date="2007" name="Science">
        <title>Draft genome sequence of the sexually transmitted pathogen Trichomonas vaginalis.</title>
        <authorList>
            <person name="Carlton J.M."/>
            <person name="Hirt R.P."/>
            <person name="Silva J.C."/>
            <person name="Delcher A.L."/>
            <person name="Schatz M."/>
            <person name="Zhao Q."/>
            <person name="Wortman J.R."/>
            <person name="Bidwell S.L."/>
            <person name="Alsmark U.C.M."/>
            <person name="Besteiro S."/>
            <person name="Sicheritz-Ponten T."/>
            <person name="Noel C.J."/>
            <person name="Dacks J.B."/>
            <person name="Foster P.G."/>
            <person name="Simillion C."/>
            <person name="Van de Peer Y."/>
            <person name="Miranda-Saavedra D."/>
            <person name="Barton G.J."/>
            <person name="Westrop G.D."/>
            <person name="Mueller S."/>
            <person name="Dessi D."/>
            <person name="Fiori P.L."/>
            <person name="Ren Q."/>
            <person name="Paulsen I."/>
            <person name="Zhang H."/>
            <person name="Bastida-Corcuera F.D."/>
            <person name="Simoes-Barbosa A."/>
            <person name="Brown M.T."/>
            <person name="Hayes R.D."/>
            <person name="Mukherjee M."/>
            <person name="Okumura C.Y."/>
            <person name="Schneider R."/>
            <person name="Smith A.J."/>
            <person name="Vanacova S."/>
            <person name="Villalvazo M."/>
            <person name="Haas B.J."/>
            <person name="Pertea M."/>
            <person name="Feldblyum T.V."/>
            <person name="Utterback T.R."/>
            <person name="Shu C.L."/>
            <person name="Osoegawa K."/>
            <person name="de Jong P.J."/>
            <person name="Hrdy I."/>
            <person name="Horvathova L."/>
            <person name="Zubacova Z."/>
            <person name="Dolezal P."/>
            <person name="Malik S.B."/>
            <person name="Logsdon J.M. Jr."/>
            <person name="Henze K."/>
            <person name="Gupta A."/>
            <person name="Wang C.C."/>
            <person name="Dunne R.L."/>
            <person name="Upcroft J.A."/>
            <person name="Upcroft P."/>
            <person name="White O."/>
            <person name="Salzberg S.L."/>
            <person name="Tang P."/>
            <person name="Chiu C.-H."/>
            <person name="Lee Y.-S."/>
            <person name="Embley T.M."/>
            <person name="Coombs G.H."/>
            <person name="Mottram J.C."/>
            <person name="Tachezy J."/>
            <person name="Fraser-Liggett C.M."/>
            <person name="Johnson P.J."/>
        </authorList>
    </citation>
    <scope>NUCLEOTIDE SEQUENCE [LARGE SCALE GENOMIC DNA]</scope>
    <source>
        <strain evidence="1">G3</strain>
    </source>
</reference>
<organism evidence="1 2">
    <name type="scientific">Trichomonas vaginalis (strain ATCC PRA-98 / G3)</name>
    <dbReference type="NCBI Taxonomy" id="412133"/>
    <lineage>
        <taxon>Eukaryota</taxon>
        <taxon>Metamonada</taxon>
        <taxon>Parabasalia</taxon>
        <taxon>Trichomonadida</taxon>
        <taxon>Trichomonadidae</taxon>
        <taxon>Trichomonas</taxon>
    </lineage>
</organism>
<dbReference type="EMBL" id="DS113418">
    <property type="protein sequence ID" value="EAY06633.1"/>
    <property type="molecule type" value="Genomic_DNA"/>
</dbReference>
<reference evidence="1" key="1">
    <citation type="submission" date="2006-10" db="EMBL/GenBank/DDBJ databases">
        <authorList>
            <person name="Amadeo P."/>
            <person name="Zhao Q."/>
            <person name="Wortman J."/>
            <person name="Fraser-Liggett C."/>
            <person name="Carlton J."/>
        </authorList>
    </citation>
    <scope>NUCLEOTIDE SEQUENCE</scope>
    <source>
        <strain evidence="1">G3</strain>
    </source>
</reference>
<evidence type="ECO:0000313" key="1">
    <source>
        <dbReference type="EMBL" id="EAY06633.1"/>
    </source>
</evidence>
<dbReference type="RefSeq" id="XP_001318856.1">
    <property type="nucleotide sequence ID" value="XM_001318821.1"/>
</dbReference>
<dbReference type="SMR" id="A2EL05"/>
<dbReference type="VEuPathDB" id="TrichDB:TVAGG3_0234740"/>
<evidence type="ECO:0000313" key="2">
    <source>
        <dbReference type="Proteomes" id="UP000001542"/>
    </source>
</evidence>
<dbReference type="VEuPathDB" id="TrichDB:TVAG_322530"/>
<dbReference type="KEGG" id="tva:4764512"/>
<protein>
    <submittedName>
        <fullName evidence="1">Uncharacterized protein</fullName>
    </submittedName>
</protein>
<gene>
    <name evidence="1" type="ORF">TVAG_322530</name>
</gene>
<dbReference type="AlphaFoldDB" id="A2EL05"/>
<name>A2EL05_TRIV3</name>